<sequence>MGRAGKSKNNPNASSSGGAGGRGGGGKGRGKGRGKNHHGATLNPPWARNSRGFGGGGFCSCVNENCERRHEGGERKGNGSEDDDEEEEEEEEQKRKANTTFPVPLAMWDLGQCDPKRCTGRKLHRLGCLKELRLSQRFPGVVLTPDATEHLSPADYDLIRSDGLAVVDCSWNRLEDVPWNKIHGAAPRLLPWMVAANGVNYGKACKLSCAEALAGGLYCAGYGDAAKQLMNKFKWGHGFITLNEELLETYSECATAEDVKKAQDEWLADAFSAE</sequence>
<protein>
    <recommendedName>
        <fullName evidence="6">18S rRNA aminocarboxypropyltransferase</fullName>
        <ecNumber evidence="6">2.5.1.157</ecNumber>
    </recommendedName>
</protein>
<dbReference type="GO" id="GO:1904047">
    <property type="term" value="F:S-adenosyl-L-methionine binding"/>
    <property type="evidence" value="ECO:0007669"/>
    <property type="project" value="UniProtKB-UniRule"/>
</dbReference>
<dbReference type="GO" id="GO:0030490">
    <property type="term" value="P:maturation of SSU-rRNA"/>
    <property type="evidence" value="ECO:0007669"/>
    <property type="project" value="TreeGrafter"/>
</dbReference>
<dbReference type="eggNOG" id="KOG3154">
    <property type="taxonomic scope" value="Eukaryota"/>
</dbReference>
<feature type="compositionally biased region" description="Basic residues" evidence="7">
    <location>
        <begin position="28"/>
        <end position="38"/>
    </location>
</feature>
<dbReference type="EC" id="2.5.1.157" evidence="6"/>
<evidence type="ECO:0000259" key="8">
    <source>
        <dbReference type="Pfam" id="PF04034"/>
    </source>
</evidence>
<organism evidence="10 11">
    <name type="scientific">Bathycoccus prasinos</name>
    <dbReference type="NCBI Taxonomy" id="41875"/>
    <lineage>
        <taxon>Eukaryota</taxon>
        <taxon>Viridiplantae</taxon>
        <taxon>Chlorophyta</taxon>
        <taxon>Mamiellophyceae</taxon>
        <taxon>Mamiellales</taxon>
        <taxon>Bathycoccaceae</taxon>
        <taxon>Bathycoccus</taxon>
    </lineage>
</organism>
<dbReference type="HAMAP" id="MF_01116">
    <property type="entry name" value="TSR3"/>
    <property type="match status" value="1"/>
</dbReference>
<dbReference type="Pfam" id="PF04068">
    <property type="entry name" value="Fer4_RLI"/>
    <property type="match status" value="1"/>
</dbReference>
<dbReference type="NCBIfam" id="NF002621">
    <property type="entry name" value="PRK02287.1"/>
    <property type="match status" value="1"/>
</dbReference>
<comment type="similarity">
    <text evidence="6">Belongs to the TDD superfamily. TSR3 family.</text>
</comment>
<comment type="function">
    <text evidence="6">Aminocarboxypropyltransferase that catalyzes the aminocarboxypropyl transfer on pseudouridine in 18S rRNA. It constitutes the last step in biosynthesis of the hypermodified N1-methyl-N3-(3-amino-3-carboxypropyl) pseudouridine (m1acp3-Psi).</text>
</comment>
<keyword evidence="5 6" id="KW-0949">S-adenosyl-L-methionine</keyword>
<keyword evidence="4 6" id="KW-0808">Transferase</keyword>
<dbReference type="GO" id="GO:0000455">
    <property type="term" value="P:enzyme-directed rRNA pseudouridine synthesis"/>
    <property type="evidence" value="ECO:0007669"/>
    <property type="project" value="UniProtKB-UniRule"/>
</dbReference>
<dbReference type="KEGG" id="bpg:Bathy09g04650"/>
<keyword evidence="11" id="KW-1185">Reference proteome</keyword>
<dbReference type="OrthoDB" id="10262062at2759"/>
<dbReference type="Proteomes" id="UP000198341">
    <property type="component" value="Chromosome 9"/>
</dbReference>
<accession>K8FIF9</accession>
<comment type="catalytic activity">
    <reaction evidence="6">
        <text>an N(1)-methylpseudouridine in rRNA + S-adenosyl-L-methionine = N(1)-methyl-N(3)-[(3S)-3-amino-3-carboxypropyl]pseudouridine in rRNA + S-methyl-5'-thioadenosine + H(+)</text>
        <dbReference type="Rhea" id="RHEA:63296"/>
        <dbReference type="Rhea" id="RHEA-COMP:11634"/>
        <dbReference type="Rhea" id="RHEA-COMP:16310"/>
        <dbReference type="ChEBI" id="CHEBI:15378"/>
        <dbReference type="ChEBI" id="CHEBI:17509"/>
        <dbReference type="ChEBI" id="CHEBI:59789"/>
        <dbReference type="ChEBI" id="CHEBI:74890"/>
        <dbReference type="ChEBI" id="CHEBI:146234"/>
        <dbReference type="EC" id="2.5.1.157"/>
    </reaction>
</comment>
<gene>
    <name evidence="10" type="ORF">Bathy09g04650</name>
</gene>
<evidence type="ECO:0000313" key="10">
    <source>
        <dbReference type="EMBL" id="CCO66779.1"/>
    </source>
</evidence>
<feature type="domain" description="16S/18S rRNA aminocarboxypropyltransferase Tsr3 C-terminal" evidence="8">
    <location>
        <begin position="141"/>
        <end position="267"/>
    </location>
</feature>
<dbReference type="EMBL" id="FO082270">
    <property type="protein sequence ID" value="CCO66779.1"/>
    <property type="molecule type" value="Genomic_DNA"/>
</dbReference>
<dbReference type="PANTHER" id="PTHR20426">
    <property type="entry name" value="RIBOSOME BIOGENESIS PROTEIN TSR3 HOMOLOG"/>
    <property type="match status" value="1"/>
</dbReference>
<keyword evidence="2 6" id="KW-0690">Ribosome biogenesis</keyword>
<name>K8FIF9_9CHLO</name>
<evidence type="ECO:0000256" key="1">
    <source>
        <dbReference type="ARBA" id="ARBA00022490"/>
    </source>
</evidence>
<evidence type="ECO:0000256" key="6">
    <source>
        <dbReference type="HAMAP-Rule" id="MF_03146"/>
    </source>
</evidence>
<evidence type="ECO:0000313" key="11">
    <source>
        <dbReference type="Proteomes" id="UP000198341"/>
    </source>
</evidence>
<dbReference type="InterPro" id="IPR007209">
    <property type="entry name" value="RNaseL-inhib-like_metal-bd_dom"/>
</dbReference>
<dbReference type="Pfam" id="PF04034">
    <property type="entry name" value="Ribo_biogen_C"/>
    <property type="match status" value="1"/>
</dbReference>
<dbReference type="STRING" id="41875.K8FIF9"/>
<feature type="compositionally biased region" description="Basic and acidic residues" evidence="7">
    <location>
        <begin position="69"/>
        <end position="79"/>
    </location>
</feature>
<comment type="caution">
    <text evidence="6">Lacks conserved residue(s) required for the propagation of feature annotation.</text>
</comment>
<dbReference type="PANTHER" id="PTHR20426:SF0">
    <property type="entry name" value="18S RRNA AMINOCARBOXYPROPYLTRANSFERASE"/>
    <property type="match status" value="1"/>
</dbReference>
<feature type="region of interest" description="Disordered" evidence="7">
    <location>
        <begin position="69"/>
        <end position="98"/>
    </location>
</feature>
<feature type="compositionally biased region" description="Gly residues" evidence="7">
    <location>
        <begin position="17"/>
        <end position="27"/>
    </location>
</feature>
<feature type="binding site" evidence="6">
    <location>
        <position position="119"/>
    </location>
    <ligand>
        <name>S-adenosyl-L-methionine</name>
        <dbReference type="ChEBI" id="CHEBI:59789"/>
    </ligand>
</feature>
<reference evidence="10 11" key="1">
    <citation type="submission" date="2011-10" db="EMBL/GenBank/DDBJ databases">
        <authorList>
            <person name="Genoscope - CEA"/>
        </authorList>
    </citation>
    <scope>NUCLEOTIDE SEQUENCE [LARGE SCALE GENOMIC DNA]</scope>
    <source>
        <strain evidence="10 11">RCC 1105</strain>
    </source>
</reference>
<evidence type="ECO:0000256" key="4">
    <source>
        <dbReference type="ARBA" id="ARBA00022679"/>
    </source>
</evidence>
<keyword evidence="1" id="KW-0963">Cytoplasm</keyword>
<feature type="region of interest" description="Disordered" evidence="7">
    <location>
        <begin position="1"/>
        <end position="49"/>
    </location>
</feature>
<evidence type="ECO:0000259" key="9">
    <source>
        <dbReference type="Pfam" id="PF04068"/>
    </source>
</evidence>
<dbReference type="InterPro" id="IPR007177">
    <property type="entry name" value="Tsr3_C"/>
</dbReference>
<evidence type="ECO:0000256" key="7">
    <source>
        <dbReference type="SAM" id="MobiDB-lite"/>
    </source>
</evidence>
<dbReference type="RefSeq" id="XP_007511219.1">
    <property type="nucleotide sequence ID" value="XM_007511157.1"/>
</dbReference>
<proteinExistence type="inferred from homology"/>
<dbReference type="GeneID" id="19013971"/>
<dbReference type="InterPro" id="IPR022968">
    <property type="entry name" value="Tsr3-like"/>
</dbReference>
<evidence type="ECO:0000256" key="5">
    <source>
        <dbReference type="ARBA" id="ARBA00022691"/>
    </source>
</evidence>
<feature type="domain" description="RNase L inhibitor RLI-like possible metal-binding" evidence="9">
    <location>
        <begin position="103"/>
        <end position="137"/>
    </location>
</feature>
<keyword evidence="3 6" id="KW-0698">rRNA processing</keyword>
<evidence type="ECO:0000256" key="2">
    <source>
        <dbReference type="ARBA" id="ARBA00022517"/>
    </source>
</evidence>
<feature type="compositionally biased region" description="Low complexity" evidence="7">
    <location>
        <begin position="7"/>
        <end position="16"/>
    </location>
</feature>
<evidence type="ECO:0000256" key="3">
    <source>
        <dbReference type="ARBA" id="ARBA00022552"/>
    </source>
</evidence>
<feature type="binding site" evidence="6">
    <location>
        <position position="167"/>
    </location>
    <ligand>
        <name>S-adenosyl-L-methionine</name>
        <dbReference type="ChEBI" id="CHEBI:59789"/>
    </ligand>
</feature>
<feature type="compositionally biased region" description="Acidic residues" evidence="7">
    <location>
        <begin position="80"/>
        <end position="91"/>
    </location>
</feature>
<dbReference type="GO" id="GO:0106388">
    <property type="term" value="F:rRNA small subunit aminocarboxypropyltransferase activity"/>
    <property type="evidence" value="ECO:0007669"/>
    <property type="project" value="UniProtKB-EC"/>
</dbReference>
<dbReference type="AlphaFoldDB" id="K8FIF9"/>
<feature type="binding site" evidence="6">
    <location>
        <position position="190"/>
    </location>
    <ligand>
        <name>S-adenosyl-L-methionine</name>
        <dbReference type="ChEBI" id="CHEBI:59789"/>
    </ligand>
</feature>